<dbReference type="Proteomes" id="UP000317938">
    <property type="component" value="Unassembled WGS sequence"/>
</dbReference>
<dbReference type="EMBL" id="VNFF01000008">
    <property type="protein sequence ID" value="TVU83534.1"/>
    <property type="molecule type" value="Genomic_DNA"/>
</dbReference>
<comment type="caution">
    <text evidence="1">The sequence shown here is derived from an EMBL/GenBank/DDBJ whole genome shotgun (WGS) entry which is preliminary data.</text>
</comment>
<dbReference type="Gene3D" id="1.25.40.10">
    <property type="entry name" value="Tetratricopeptide repeat domain"/>
    <property type="match status" value="1"/>
</dbReference>
<keyword evidence="2" id="KW-1185">Reference proteome</keyword>
<dbReference type="SUPFAM" id="SSF48452">
    <property type="entry name" value="TPR-like"/>
    <property type="match status" value="1"/>
</dbReference>
<accession>A0ABY3FDQ0</accession>
<protein>
    <submittedName>
        <fullName evidence="1">Tetratricopeptide repeat protein</fullName>
    </submittedName>
</protein>
<name>A0ABY3FDQ0_9GAMM</name>
<gene>
    <name evidence="1" type="ORF">FQP85_10135</name>
</gene>
<sequence>MQICFNLCIYFTALSVCLNFMIKNHLTIAIFICIFSTLTNASEHFSDHEQFCLQQPEKDCLVYINERIEQSELHSTRWYKAKSYLFDYYYDKNDYETLKIIVEPFAERDDLPEVFKVQAYFYYAKALHFYHDDERAKIYANKAFTDIKLMYDAFADPMRMLELANLQYVFGNKESAFQMLLKTERKFGKSKDPIFNFELQSNKANIYHAYGDLENARESRKKALDWILPTQHQGKIIVAQGNLARTYQLLGQYDLAIKYYVDSLSYMVEGSDDIAKAAHTLRLAEICWQAKDNQQATKWFKTVKESDLNRNHKIVYKQLATALTL</sequence>
<evidence type="ECO:0000313" key="2">
    <source>
        <dbReference type="Proteomes" id="UP000317938"/>
    </source>
</evidence>
<dbReference type="Pfam" id="PF13424">
    <property type="entry name" value="TPR_12"/>
    <property type="match status" value="1"/>
</dbReference>
<proteinExistence type="predicted"/>
<organism evidence="1 2">
    <name type="scientific">Pseudoalteromonas neustonica</name>
    <dbReference type="NCBI Taxonomy" id="1840331"/>
    <lineage>
        <taxon>Bacteria</taxon>
        <taxon>Pseudomonadati</taxon>
        <taxon>Pseudomonadota</taxon>
        <taxon>Gammaproteobacteria</taxon>
        <taxon>Alteromonadales</taxon>
        <taxon>Pseudoalteromonadaceae</taxon>
        <taxon>Pseudoalteromonas</taxon>
    </lineage>
</organism>
<reference evidence="1 2" key="1">
    <citation type="submission" date="2019-07" db="EMBL/GenBank/DDBJ databases">
        <title>Diversity of Bacteria from Kongsfjorden, Arctic.</title>
        <authorList>
            <person name="Yu Y."/>
        </authorList>
    </citation>
    <scope>NUCLEOTIDE SEQUENCE [LARGE SCALE GENOMIC DNA]</scope>
    <source>
        <strain evidence="1 2">SM1927</strain>
    </source>
</reference>
<evidence type="ECO:0000313" key="1">
    <source>
        <dbReference type="EMBL" id="TVU83534.1"/>
    </source>
</evidence>
<dbReference type="InterPro" id="IPR011990">
    <property type="entry name" value="TPR-like_helical_dom_sf"/>
</dbReference>